<feature type="compositionally biased region" description="Basic and acidic residues" evidence="1">
    <location>
        <begin position="260"/>
        <end position="275"/>
    </location>
</feature>
<feature type="region of interest" description="Disordered" evidence="1">
    <location>
        <begin position="260"/>
        <end position="283"/>
    </location>
</feature>
<evidence type="ECO:0000313" key="3">
    <source>
        <dbReference type="WBParaSite" id="maker-unitig_44962-snap-gene-0.2-mRNA-1"/>
    </source>
</evidence>
<feature type="region of interest" description="Disordered" evidence="1">
    <location>
        <begin position="353"/>
        <end position="459"/>
    </location>
</feature>
<organism evidence="2 3">
    <name type="scientific">Macrostomum lignano</name>
    <dbReference type="NCBI Taxonomy" id="282301"/>
    <lineage>
        <taxon>Eukaryota</taxon>
        <taxon>Metazoa</taxon>
        <taxon>Spiralia</taxon>
        <taxon>Lophotrochozoa</taxon>
        <taxon>Platyhelminthes</taxon>
        <taxon>Rhabditophora</taxon>
        <taxon>Macrostomorpha</taxon>
        <taxon>Macrostomida</taxon>
        <taxon>Macrostomidae</taxon>
        <taxon>Macrostomum</taxon>
    </lineage>
</organism>
<evidence type="ECO:0000313" key="2">
    <source>
        <dbReference type="Proteomes" id="UP000095280"/>
    </source>
</evidence>
<name>A0A1I8FQZ8_9PLAT</name>
<sequence length="607" mass="65162">RKPGKVKLQAIGHRLGTCQQQLESPPCCAPASWWMRIYLQQTHEQVTLQLQLEAYQREVTTSSVGCTPRRPTDIGGESATPGEAAGGSGGSAEGAKMPNPLQQSSSASQSELEPFSAPVSRSDPAGTSSCGQLEAQLAEQRRSTPSCKENRQLLSRVSSSGSGVPRMFQRFTGAAKSGASAASWGRRRLDWRPRSTRSGPNCRCGWRAGAAGNASERRAAELAGKMAEMRLSSWSDGAERLETVRRIEEMRLTCDQAGRLQRESTECESGRREPAGDPGQGESALGWRAVSLQFASQQLRLVVDQWLDRVQGAVEELRATLQVIVDEIGKYKLRARAVWTGAAVHRERATRPGFDERLFSGDGGSKSSEQKKPSEQAKPKPQMQLKPVAAPSARQPVRCGPNRRRSRGQADAPGLGGGGSGQPRRCRRPLLLTVNRRSSHLRAGEAATSHSRVTGSPAAAVPVPEQTQQLGRHQAVAVQQPRAAGVSSDAAEAASISTPLSAGSSITLMTQWHSLGRASWPQRCSTRQRARAHAPHLNAVAVLQQQHAVLVPGDLRLGVPVHNAGDGDFVVHLGLQVFADVAGEAWRERDGRDGAGAGRCGRVELQI</sequence>
<keyword evidence="2" id="KW-1185">Reference proteome</keyword>
<evidence type="ECO:0000256" key="1">
    <source>
        <dbReference type="SAM" id="MobiDB-lite"/>
    </source>
</evidence>
<dbReference type="WBParaSite" id="maker-unitig_44962-snap-gene-0.2-mRNA-1">
    <property type="protein sequence ID" value="maker-unitig_44962-snap-gene-0.2-mRNA-1"/>
    <property type="gene ID" value="maker-unitig_44962-snap-gene-0.2"/>
</dbReference>
<accession>A0A1I8FQZ8</accession>
<feature type="compositionally biased region" description="Basic and acidic residues" evidence="1">
    <location>
        <begin position="368"/>
        <end position="378"/>
    </location>
</feature>
<proteinExistence type="predicted"/>
<feature type="compositionally biased region" description="Low complexity" evidence="1">
    <location>
        <begin position="152"/>
        <end position="164"/>
    </location>
</feature>
<feature type="region of interest" description="Disordered" evidence="1">
    <location>
        <begin position="59"/>
        <end position="165"/>
    </location>
</feature>
<protein>
    <submittedName>
        <fullName evidence="3">J domain-containing protein</fullName>
    </submittedName>
</protein>
<dbReference type="AlphaFoldDB" id="A0A1I8FQZ8"/>
<dbReference type="Proteomes" id="UP000095280">
    <property type="component" value="Unplaced"/>
</dbReference>
<reference evidence="3" key="1">
    <citation type="submission" date="2016-11" db="UniProtKB">
        <authorList>
            <consortium name="WormBaseParasite"/>
        </authorList>
    </citation>
    <scope>IDENTIFICATION</scope>
</reference>